<reference evidence="1" key="1">
    <citation type="submission" date="2018-05" db="EMBL/GenBank/DDBJ databases">
        <title>Draft genome of Mucuna pruriens seed.</title>
        <authorList>
            <person name="Nnadi N.E."/>
            <person name="Vos R."/>
            <person name="Hasami M.H."/>
            <person name="Devisetty U.K."/>
            <person name="Aguiy J.C."/>
        </authorList>
    </citation>
    <scope>NUCLEOTIDE SEQUENCE [LARGE SCALE GENOMIC DNA]</scope>
    <source>
        <strain evidence="1">JCA_2017</strain>
    </source>
</reference>
<protein>
    <submittedName>
        <fullName evidence="1">Uncharacterized protein</fullName>
    </submittedName>
</protein>
<feature type="non-terminal residue" evidence="1">
    <location>
        <position position="1"/>
    </location>
</feature>
<dbReference type="OrthoDB" id="2919534at2759"/>
<evidence type="ECO:0000313" key="2">
    <source>
        <dbReference type="Proteomes" id="UP000257109"/>
    </source>
</evidence>
<evidence type="ECO:0000313" key="1">
    <source>
        <dbReference type="EMBL" id="RDY05597.1"/>
    </source>
</evidence>
<dbReference type="AlphaFoldDB" id="A0A371HS50"/>
<name>A0A371HS50_MUCPR</name>
<dbReference type="EMBL" id="QJKJ01001846">
    <property type="protein sequence ID" value="RDY05597.1"/>
    <property type="molecule type" value="Genomic_DNA"/>
</dbReference>
<sequence length="234" mass="26111">MNIRPAYSCLLGRSWIHAVGAVPSSLHQKVKFVADESQINILYGPKKTDSTSARKVVSVRPNHPLKSSPIRSGSIASSMSTIQQKGHLSSSSATTSFLEELALQVMQGVFEFTLYAYPLYSIFTLSFLHLRWCTVLHWCLFDRRGAGLRPGSRSLSKGTDWDFQHTLVDLILNAQASEGEPSPSMAIVVEDGFIGIWTTIEINDRTLKELATPDVVYQPWCIQYPQLESAQTYE</sequence>
<dbReference type="Proteomes" id="UP000257109">
    <property type="component" value="Unassembled WGS sequence"/>
</dbReference>
<proteinExistence type="predicted"/>
<organism evidence="1 2">
    <name type="scientific">Mucuna pruriens</name>
    <name type="common">Velvet bean</name>
    <name type="synonym">Dolichos pruriens</name>
    <dbReference type="NCBI Taxonomy" id="157652"/>
    <lineage>
        <taxon>Eukaryota</taxon>
        <taxon>Viridiplantae</taxon>
        <taxon>Streptophyta</taxon>
        <taxon>Embryophyta</taxon>
        <taxon>Tracheophyta</taxon>
        <taxon>Spermatophyta</taxon>
        <taxon>Magnoliopsida</taxon>
        <taxon>eudicotyledons</taxon>
        <taxon>Gunneridae</taxon>
        <taxon>Pentapetalae</taxon>
        <taxon>rosids</taxon>
        <taxon>fabids</taxon>
        <taxon>Fabales</taxon>
        <taxon>Fabaceae</taxon>
        <taxon>Papilionoideae</taxon>
        <taxon>50 kb inversion clade</taxon>
        <taxon>NPAAA clade</taxon>
        <taxon>indigoferoid/millettioid clade</taxon>
        <taxon>Phaseoleae</taxon>
        <taxon>Mucuna</taxon>
    </lineage>
</organism>
<comment type="caution">
    <text evidence="1">The sequence shown here is derived from an EMBL/GenBank/DDBJ whole genome shotgun (WGS) entry which is preliminary data.</text>
</comment>
<gene>
    <name evidence="1" type="ORF">CR513_10541</name>
</gene>
<accession>A0A371HS50</accession>
<keyword evidence="2" id="KW-1185">Reference proteome</keyword>